<proteinExistence type="predicted"/>
<accession>A0A2I0WIS8</accession>
<dbReference type="Gene3D" id="3.30.70.270">
    <property type="match status" value="2"/>
</dbReference>
<dbReference type="FunFam" id="3.30.70.270:FF:000020">
    <property type="entry name" value="Transposon Tf2-6 polyprotein-like Protein"/>
    <property type="match status" value="1"/>
</dbReference>
<organism evidence="2 3">
    <name type="scientific">Dendrobium catenatum</name>
    <dbReference type="NCBI Taxonomy" id="906689"/>
    <lineage>
        <taxon>Eukaryota</taxon>
        <taxon>Viridiplantae</taxon>
        <taxon>Streptophyta</taxon>
        <taxon>Embryophyta</taxon>
        <taxon>Tracheophyta</taxon>
        <taxon>Spermatophyta</taxon>
        <taxon>Magnoliopsida</taxon>
        <taxon>Liliopsida</taxon>
        <taxon>Asparagales</taxon>
        <taxon>Orchidaceae</taxon>
        <taxon>Epidendroideae</taxon>
        <taxon>Malaxideae</taxon>
        <taxon>Dendrobiinae</taxon>
        <taxon>Dendrobium</taxon>
    </lineage>
</organism>
<dbReference type="Pfam" id="PF00078">
    <property type="entry name" value="RVT_1"/>
    <property type="match status" value="1"/>
</dbReference>
<evidence type="ECO:0000259" key="1">
    <source>
        <dbReference type="PROSITE" id="PS50878"/>
    </source>
</evidence>
<dbReference type="AlphaFoldDB" id="A0A2I0WIS8"/>
<evidence type="ECO:0000313" key="2">
    <source>
        <dbReference type="EMBL" id="PKU75561.1"/>
    </source>
</evidence>
<dbReference type="PROSITE" id="PS50878">
    <property type="entry name" value="RT_POL"/>
    <property type="match status" value="1"/>
</dbReference>
<feature type="domain" description="Reverse transcriptase" evidence="1">
    <location>
        <begin position="46"/>
        <end position="225"/>
    </location>
</feature>
<keyword evidence="3" id="KW-1185">Reference proteome</keyword>
<dbReference type="Proteomes" id="UP000233837">
    <property type="component" value="Unassembled WGS sequence"/>
</dbReference>
<dbReference type="InterPro" id="IPR000477">
    <property type="entry name" value="RT_dom"/>
</dbReference>
<dbReference type="InterPro" id="IPR043128">
    <property type="entry name" value="Rev_trsase/Diguanyl_cyclase"/>
</dbReference>
<reference evidence="2 3" key="1">
    <citation type="journal article" date="2016" name="Sci. Rep.">
        <title>The Dendrobium catenatum Lindl. genome sequence provides insights into polysaccharide synthase, floral development and adaptive evolution.</title>
        <authorList>
            <person name="Zhang G.Q."/>
            <person name="Xu Q."/>
            <person name="Bian C."/>
            <person name="Tsai W.C."/>
            <person name="Yeh C.M."/>
            <person name="Liu K.W."/>
            <person name="Yoshida K."/>
            <person name="Zhang L.S."/>
            <person name="Chang S.B."/>
            <person name="Chen F."/>
            <person name="Shi Y."/>
            <person name="Su Y.Y."/>
            <person name="Zhang Y.Q."/>
            <person name="Chen L.J."/>
            <person name="Yin Y."/>
            <person name="Lin M."/>
            <person name="Huang H."/>
            <person name="Deng H."/>
            <person name="Wang Z.W."/>
            <person name="Zhu S.L."/>
            <person name="Zhao X."/>
            <person name="Deng C."/>
            <person name="Niu S.C."/>
            <person name="Huang J."/>
            <person name="Wang M."/>
            <person name="Liu G.H."/>
            <person name="Yang H.J."/>
            <person name="Xiao X.J."/>
            <person name="Hsiao Y.Y."/>
            <person name="Wu W.L."/>
            <person name="Chen Y.Y."/>
            <person name="Mitsuda N."/>
            <person name="Ohme-Takagi M."/>
            <person name="Luo Y.B."/>
            <person name="Van de Peer Y."/>
            <person name="Liu Z.J."/>
        </authorList>
    </citation>
    <scope>NUCLEOTIDE SEQUENCE [LARGE SCALE GENOMIC DNA]</scope>
    <source>
        <tissue evidence="2">The whole plant</tissue>
    </source>
</reference>
<dbReference type="PANTHER" id="PTHR24559:SF439">
    <property type="entry name" value="RETROTRANSPOSON, UNCLASSIFIED-LIKE PROTEIN"/>
    <property type="match status" value="1"/>
</dbReference>
<dbReference type="PANTHER" id="PTHR24559">
    <property type="entry name" value="TRANSPOSON TY3-I GAG-POL POLYPROTEIN"/>
    <property type="match status" value="1"/>
</dbReference>
<reference evidence="2 3" key="2">
    <citation type="journal article" date="2017" name="Nature">
        <title>The Apostasia genome and the evolution of orchids.</title>
        <authorList>
            <person name="Zhang G.Q."/>
            <person name="Liu K.W."/>
            <person name="Li Z."/>
            <person name="Lohaus R."/>
            <person name="Hsiao Y.Y."/>
            <person name="Niu S.C."/>
            <person name="Wang J.Y."/>
            <person name="Lin Y.C."/>
            <person name="Xu Q."/>
            <person name="Chen L.J."/>
            <person name="Yoshida K."/>
            <person name="Fujiwara S."/>
            <person name="Wang Z.W."/>
            <person name="Zhang Y.Q."/>
            <person name="Mitsuda N."/>
            <person name="Wang M."/>
            <person name="Liu G.H."/>
            <person name="Pecoraro L."/>
            <person name="Huang H.X."/>
            <person name="Xiao X.J."/>
            <person name="Lin M."/>
            <person name="Wu X.Y."/>
            <person name="Wu W.L."/>
            <person name="Chen Y.Y."/>
            <person name="Chang S.B."/>
            <person name="Sakamoto S."/>
            <person name="Ohme-Takagi M."/>
            <person name="Yagi M."/>
            <person name="Zeng S.J."/>
            <person name="Shen C.Y."/>
            <person name="Yeh C.M."/>
            <person name="Luo Y.B."/>
            <person name="Tsai W.C."/>
            <person name="Van de Peer Y."/>
            <person name="Liu Z.J."/>
        </authorList>
    </citation>
    <scope>NUCLEOTIDE SEQUENCE [LARGE SCALE GENOMIC DNA]</scope>
    <source>
        <tissue evidence="2">The whole plant</tissue>
    </source>
</reference>
<dbReference type="InterPro" id="IPR043502">
    <property type="entry name" value="DNA/RNA_pol_sf"/>
</dbReference>
<dbReference type="InterPro" id="IPR053134">
    <property type="entry name" value="RNA-dir_DNA_polymerase"/>
</dbReference>
<protein>
    <submittedName>
        <fullName evidence="2">Putative mitochondrial protein</fullName>
    </submittedName>
</protein>
<sequence>MPGLNPEVAVHKLAIHPDAVPVKQAPHRMRLEIEQQVIAETKKLIEAGFIREEKYPTWLANIVLVRKKSGQIRVCINFRDLNKACPKDDFPLPIPELMVDIASSHSIFSFMDGSFSYNQIKMDHEDEKYTAFQTLIGVFCYKVMPFGLKNAGATYQHAMTIIFDDMIHEQVECYVDDLVIKSKVREYHLRDLRIIFECLRNFDLKINPLKCAFGVSAGKFLGFIVRYRGIEIDPSMIKAIVDLKPHKSLTQLRSFQGKIAFLRRFISNLSGRCHPFSALVKKDARFHWDESFQEAFESIKRYLMNPPVLAAPIPGRPLILYTTALD</sequence>
<dbReference type="SUPFAM" id="SSF56672">
    <property type="entry name" value="DNA/RNA polymerases"/>
    <property type="match status" value="1"/>
</dbReference>
<dbReference type="Gene3D" id="3.10.10.10">
    <property type="entry name" value="HIV Type 1 Reverse Transcriptase, subunit A, domain 1"/>
    <property type="match status" value="1"/>
</dbReference>
<evidence type="ECO:0000313" key="3">
    <source>
        <dbReference type="Proteomes" id="UP000233837"/>
    </source>
</evidence>
<gene>
    <name evidence="2" type="ORF">MA16_Dca011337</name>
</gene>
<dbReference type="CDD" id="cd01647">
    <property type="entry name" value="RT_LTR"/>
    <property type="match status" value="1"/>
</dbReference>
<name>A0A2I0WIS8_9ASPA</name>
<dbReference type="EMBL" id="KZ502593">
    <property type="protein sequence ID" value="PKU75561.1"/>
    <property type="molecule type" value="Genomic_DNA"/>
</dbReference>